<reference evidence="4 5" key="1">
    <citation type="submission" date="2024-08" db="EMBL/GenBank/DDBJ databases">
        <title>Whole-genome sequencing of halo(alkali)philic microorganisms from hypersaline lakes.</title>
        <authorList>
            <person name="Sorokin D.Y."/>
            <person name="Merkel A.Y."/>
            <person name="Messina E."/>
            <person name="Yakimov M."/>
        </authorList>
    </citation>
    <scope>NUCLEOTIDE SEQUENCE [LARGE SCALE GENOMIC DNA]</scope>
    <source>
        <strain evidence="4 5">Cl-TMA</strain>
    </source>
</reference>
<evidence type="ECO:0000313" key="4">
    <source>
        <dbReference type="EMBL" id="MFA9460960.1"/>
    </source>
</evidence>
<dbReference type="Gene3D" id="3.40.50.2000">
    <property type="entry name" value="Glycogen Phosphorylase B"/>
    <property type="match status" value="2"/>
</dbReference>
<dbReference type="Proteomes" id="UP001575181">
    <property type="component" value="Unassembled WGS sequence"/>
</dbReference>
<dbReference type="InterPro" id="IPR025660">
    <property type="entry name" value="Pept_his_AS"/>
</dbReference>
<evidence type="ECO:0000256" key="1">
    <source>
        <dbReference type="SAM" id="Phobius"/>
    </source>
</evidence>
<comment type="caution">
    <text evidence="4">The sequence shown here is derived from an EMBL/GenBank/DDBJ whole genome shotgun (WGS) entry which is preliminary data.</text>
</comment>
<dbReference type="PANTHER" id="PTHR45947:SF3">
    <property type="entry name" value="SULFOQUINOVOSYL TRANSFERASE SQD2"/>
    <property type="match status" value="1"/>
</dbReference>
<evidence type="ECO:0000259" key="2">
    <source>
        <dbReference type="Pfam" id="PF00534"/>
    </source>
</evidence>
<dbReference type="PANTHER" id="PTHR45947">
    <property type="entry name" value="SULFOQUINOVOSYL TRANSFERASE SQD2"/>
    <property type="match status" value="1"/>
</dbReference>
<dbReference type="Pfam" id="PF13439">
    <property type="entry name" value="Glyco_transf_4"/>
    <property type="match status" value="1"/>
</dbReference>
<dbReference type="InterPro" id="IPR028098">
    <property type="entry name" value="Glyco_trans_4-like_N"/>
</dbReference>
<feature type="transmembrane region" description="Helical" evidence="1">
    <location>
        <begin position="65"/>
        <end position="87"/>
    </location>
</feature>
<feature type="domain" description="Glycosyltransferase subfamily 4-like N-terminal" evidence="3">
    <location>
        <begin position="16"/>
        <end position="186"/>
    </location>
</feature>
<keyword evidence="1" id="KW-0472">Membrane</keyword>
<organism evidence="4 5">
    <name type="scientific">Thiohalorhabdus methylotrophus</name>
    <dbReference type="NCBI Taxonomy" id="3242694"/>
    <lineage>
        <taxon>Bacteria</taxon>
        <taxon>Pseudomonadati</taxon>
        <taxon>Pseudomonadota</taxon>
        <taxon>Gammaproteobacteria</taxon>
        <taxon>Thiohalorhabdales</taxon>
        <taxon>Thiohalorhabdaceae</taxon>
        <taxon>Thiohalorhabdus</taxon>
    </lineage>
</organism>
<dbReference type="CDD" id="cd03794">
    <property type="entry name" value="GT4_WbuB-like"/>
    <property type="match status" value="1"/>
</dbReference>
<feature type="domain" description="Glycosyl transferase family 1" evidence="2">
    <location>
        <begin position="205"/>
        <end position="361"/>
    </location>
</feature>
<dbReference type="InterPro" id="IPR001296">
    <property type="entry name" value="Glyco_trans_1"/>
</dbReference>
<dbReference type="SUPFAM" id="SSF53756">
    <property type="entry name" value="UDP-Glycosyltransferase/glycogen phosphorylase"/>
    <property type="match status" value="1"/>
</dbReference>
<dbReference type="InterPro" id="IPR050194">
    <property type="entry name" value="Glycosyltransferase_grp1"/>
</dbReference>
<name>A0ABV4TUF5_9GAMM</name>
<dbReference type="PROSITE" id="PS00639">
    <property type="entry name" value="THIOL_PROTEASE_HIS"/>
    <property type="match status" value="1"/>
</dbReference>
<dbReference type="EMBL" id="JBGUAW010000005">
    <property type="protein sequence ID" value="MFA9460960.1"/>
    <property type="molecule type" value="Genomic_DNA"/>
</dbReference>
<keyword evidence="1" id="KW-0812">Transmembrane</keyword>
<evidence type="ECO:0000259" key="3">
    <source>
        <dbReference type="Pfam" id="PF13439"/>
    </source>
</evidence>
<accession>A0ABV4TUF5</accession>
<dbReference type="Pfam" id="PF00534">
    <property type="entry name" value="Glycos_transf_1"/>
    <property type="match status" value="1"/>
</dbReference>
<keyword evidence="1" id="KW-1133">Transmembrane helix</keyword>
<gene>
    <name evidence="4" type="ORF">ACERLL_08995</name>
</gene>
<dbReference type="RefSeq" id="WP_373655741.1">
    <property type="nucleotide sequence ID" value="NZ_JBGUAW010000005.1"/>
</dbReference>
<protein>
    <submittedName>
        <fullName evidence="4">Glycosyltransferase family 4 protein</fullName>
    </submittedName>
</protein>
<sequence>MRILYHHRTRAEDAQGVHIEALCRAFEHLGHEVNLVGPATPSGNGGERSGSRDNATLFGRAMPHWLYEVLALGYNVPAFFLLVGQMLRQRPDVVYERYALFNVSGRLAAALFRVPFILEVNAPLSEEMQEHGGLVLRGLARRTENWLCRSATRTVVVSSAMREVFTRRGLPEERFLVIPNAVDRARFHPGVDGAPVRRELGLGARFTVGFVGWIRPWHGVADLLEAFALLVRKKPEAVLLLVGDGPAVPELRERAEALGLAEQVIFTGAVAREAVPGYVGAMDVAVQPNVTSYASPIKLFEYLAAGRAVVAPNRPNITEVVREGREGLLFQPGNVEQLAGQLSRLALDGDLRRELARKAANTVEERGFFWEANARRVLGAVEPRAVGEA</sequence>
<keyword evidence="5" id="KW-1185">Reference proteome</keyword>
<proteinExistence type="predicted"/>
<evidence type="ECO:0000313" key="5">
    <source>
        <dbReference type="Proteomes" id="UP001575181"/>
    </source>
</evidence>